<dbReference type="Proteomes" id="UP000325255">
    <property type="component" value="Unassembled WGS sequence"/>
</dbReference>
<organism evidence="2 3">
    <name type="scientific">Rhodovastum atsumiense</name>
    <dbReference type="NCBI Taxonomy" id="504468"/>
    <lineage>
        <taxon>Bacteria</taxon>
        <taxon>Pseudomonadati</taxon>
        <taxon>Pseudomonadota</taxon>
        <taxon>Alphaproteobacteria</taxon>
        <taxon>Acetobacterales</taxon>
        <taxon>Acetobacteraceae</taxon>
        <taxon>Rhodovastum</taxon>
    </lineage>
</organism>
<dbReference type="RefSeq" id="WP_150045783.1">
    <property type="nucleotide sequence ID" value="NZ_VWPK01000120.1"/>
</dbReference>
<evidence type="ECO:0000256" key="1">
    <source>
        <dbReference type="SAM" id="MobiDB-lite"/>
    </source>
</evidence>
<evidence type="ECO:0000313" key="2">
    <source>
        <dbReference type="EMBL" id="KAA5607973.1"/>
    </source>
</evidence>
<proteinExistence type="predicted"/>
<gene>
    <name evidence="2" type="ORF">F1189_31300</name>
</gene>
<feature type="region of interest" description="Disordered" evidence="1">
    <location>
        <begin position="180"/>
        <end position="205"/>
    </location>
</feature>
<dbReference type="EMBL" id="VWPK01000120">
    <property type="protein sequence ID" value="KAA5607973.1"/>
    <property type="molecule type" value="Genomic_DNA"/>
</dbReference>
<reference evidence="2 3" key="1">
    <citation type="submission" date="2019-09" db="EMBL/GenBank/DDBJ databases">
        <title>Genome sequence of Rhodovastum atsumiense, a diverse member of the Acetobacteraceae family of non-sulfur purple photosynthetic bacteria.</title>
        <authorList>
            <person name="Meyer T."/>
            <person name="Kyndt J."/>
        </authorList>
    </citation>
    <scope>NUCLEOTIDE SEQUENCE [LARGE SCALE GENOMIC DNA]</scope>
    <source>
        <strain evidence="2 3">DSM 21279</strain>
    </source>
</reference>
<feature type="compositionally biased region" description="Low complexity" evidence="1">
    <location>
        <begin position="191"/>
        <end position="202"/>
    </location>
</feature>
<dbReference type="AlphaFoldDB" id="A0A5M6II87"/>
<sequence>MEEEMPVHRQWEDRGDEWWNRPPWWQQPGGHNPGGNNPGGNNPGGNNPGGNNPGGNNPGGNNPGGNNPGGNNPGGNNPGGNNPGGNNPGGNNPGGNNPGGNNPGGNNPGTAPITHYALKLRSISYISSETPDLNRTLSLSLNGDELWSGSAGAGNVPNIGQPILLGNISPREFTSTAPLTLTENRPTGNPVSKSTTNNVSTSQDDRGSFDLNYNMAGGEIYGVNLDIVHQDTFGNWV</sequence>
<feature type="region of interest" description="Disordered" evidence="1">
    <location>
        <begin position="1"/>
        <end position="113"/>
    </location>
</feature>
<feature type="compositionally biased region" description="Polar residues" evidence="1">
    <location>
        <begin position="180"/>
        <end position="190"/>
    </location>
</feature>
<feature type="compositionally biased region" description="Gly residues" evidence="1">
    <location>
        <begin position="31"/>
        <end position="107"/>
    </location>
</feature>
<feature type="compositionally biased region" description="Basic and acidic residues" evidence="1">
    <location>
        <begin position="1"/>
        <end position="19"/>
    </location>
</feature>
<protein>
    <submittedName>
        <fullName evidence="2">Uncharacterized protein</fullName>
    </submittedName>
</protein>
<name>A0A5M6II87_9PROT</name>
<accession>A0A5M6II87</accession>
<keyword evidence="3" id="KW-1185">Reference proteome</keyword>
<evidence type="ECO:0000313" key="3">
    <source>
        <dbReference type="Proteomes" id="UP000325255"/>
    </source>
</evidence>
<comment type="caution">
    <text evidence="2">The sequence shown here is derived from an EMBL/GenBank/DDBJ whole genome shotgun (WGS) entry which is preliminary data.</text>
</comment>